<evidence type="ECO:0000313" key="2">
    <source>
        <dbReference type="EMBL" id="QEH37317.1"/>
    </source>
</evidence>
<accession>A0A5B9WA50</accession>
<protein>
    <submittedName>
        <fullName evidence="2">Uncharacterized protein</fullName>
    </submittedName>
</protein>
<proteinExistence type="predicted"/>
<feature type="region of interest" description="Disordered" evidence="1">
    <location>
        <begin position="25"/>
        <end position="46"/>
    </location>
</feature>
<keyword evidence="3" id="KW-1185">Reference proteome</keyword>
<name>A0A5B9WA50_9BACT</name>
<evidence type="ECO:0000256" key="1">
    <source>
        <dbReference type="SAM" id="MobiDB-lite"/>
    </source>
</evidence>
<organism evidence="2 3">
    <name type="scientific">Aquisphaera giovannonii</name>
    <dbReference type="NCBI Taxonomy" id="406548"/>
    <lineage>
        <taxon>Bacteria</taxon>
        <taxon>Pseudomonadati</taxon>
        <taxon>Planctomycetota</taxon>
        <taxon>Planctomycetia</taxon>
        <taxon>Isosphaerales</taxon>
        <taxon>Isosphaeraceae</taxon>
        <taxon>Aquisphaera</taxon>
    </lineage>
</organism>
<dbReference type="Proteomes" id="UP000324233">
    <property type="component" value="Chromosome"/>
</dbReference>
<sequence length="74" mass="7561">MEPGCAIAAGRVGARSARGVHFPDTIDPAPALPSNGKHRGIASDPRRPIALTDCAAETESLTYHAPGDGSLVGR</sequence>
<dbReference type="EMBL" id="CP042997">
    <property type="protein sequence ID" value="QEH37317.1"/>
    <property type="molecule type" value="Genomic_DNA"/>
</dbReference>
<evidence type="ECO:0000313" key="3">
    <source>
        <dbReference type="Proteomes" id="UP000324233"/>
    </source>
</evidence>
<reference evidence="2 3" key="1">
    <citation type="submission" date="2019-08" db="EMBL/GenBank/DDBJ databases">
        <title>Deep-cultivation of Planctomycetes and their phenomic and genomic characterization uncovers novel biology.</title>
        <authorList>
            <person name="Wiegand S."/>
            <person name="Jogler M."/>
            <person name="Boedeker C."/>
            <person name="Pinto D."/>
            <person name="Vollmers J."/>
            <person name="Rivas-Marin E."/>
            <person name="Kohn T."/>
            <person name="Peeters S.H."/>
            <person name="Heuer A."/>
            <person name="Rast P."/>
            <person name="Oberbeckmann S."/>
            <person name="Bunk B."/>
            <person name="Jeske O."/>
            <person name="Meyerdierks A."/>
            <person name="Storesund J.E."/>
            <person name="Kallscheuer N."/>
            <person name="Luecker S."/>
            <person name="Lage O.M."/>
            <person name="Pohl T."/>
            <person name="Merkel B.J."/>
            <person name="Hornburger P."/>
            <person name="Mueller R.-W."/>
            <person name="Bruemmer F."/>
            <person name="Labrenz M."/>
            <person name="Spormann A.M."/>
            <person name="Op den Camp H."/>
            <person name="Overmann J."/>
            <person name="Amann R."/>
            <person name="Jetten M.S.M."/>
            <person name="Mascher T."/>
            <person name="Medema M.H."/>
            <person name="Devos D.P."/>
            <person name="Kaster A.-K."/>
            <person name="Ovreas L."/>
            <person name="Rohde M."/>
            <person name="Galperin M.Y."/>
            <person name="Jogler C."/>
        </authorList>
    </citation>
    <scope>NUCLEOTIDE SEQUENCE [LARGE SCALE GENOMIC DNA]</scope>
    <source>
        <strain evidence="2 3">OJF2</strain>
    </source>
</reference>
<dbReference type="AlphaFoldDB" id="A0A5B9WA50"/>
<gene>
    <name evidence="2" type="ORF">OJF2_59070</name>
</gene>
<dbReference type="KEGG" id="agv:OJF2_59070"/>